<protein>
    <submittedName>
        <fullName evidence="2">Uncharacterized protein</fullName>
    </submittedName>
</protein>
<gene>
    <name evidence="2" type="ORF">PACLA_8A053339</name>
</gene>
<dbReference type="Proteomes" id="UP001152795">
    <property type="component" value="Unassembled WGS sequence"/>
</dbReference>
<dbReference type="OrthoDB" id="2157866at2759"/>
<evidence type="ECO:0000313" key="3">
    <source>
        <dbReference type="Proteomes" id="UP001152795"/>
    </source>
</evidence>
<feature type="compositionally biased region" description="Polar residues" evidence="1">
    <location>
        <begin position="545"/>
        <end position="556"/>
    </location>
</feature>
<dbReference type="AlphaFoldDB" id="A0A7D9HPB2"/>
<dbReference type="FunFam" id="2.30.29.30:FF:000286">
    <property type="entry name" value="PH-protein kinase domain containing protein"/>
    <property type="match status" value="1"/>
</dbReference>
<feature type="compositionally biased region" description="Basic and acidic residues" evidence="1">
    <location>
        <begin position="120"/>
        <end position="132"/>
    </location>
</feature>
<reference evidence="2" key="1">
    <citation type="submission" date="2020-04" db="EMBL/GenBank/DDBJ databases">
        <authorList>
            <person name="Alioto T."/>
            <person name="Alioto T."/>
            <person name="Gomez Garrido J."/>
        </authorList>
    </citation>
    <scope>NUCLEOTIDE SEQUENCE</scope>
    <source>
        <strain evidence="2">A484AB</strain>
    </source>
</reference>
<dbReference type="Gene3D" id="2.30.29.30">
    <property type="entry name" value="Pleckstrin-homology domain (PH domain)/Phosphotyrosine-binding domain (PTB)"/>
    <property type="match status" value="2"/>
</dbReference>
<feature type="compositionally biased region" description="Polar residues" evidence="1">
    <location>
        <begin position="207"/>
        <end position="219"/>
    </location>
</feature>
<feature type="region of interest" description="Disordered" evidence="1">
    <location>
        <begin position="517"/>
        <end position="686"/>
    </location>
</feature>
<dbReference type="SUPFAM" id="SSF50729">
    <property type="entry name" value="PH domain-like"/>
    <property type="match status" value="2"/>
</dbReference>
<dbReference type="InterPro" id="IPR001849">
    <property type="entry name" value="PH_domain"/>
</dbReference>
<dbReference type="PROSITE" id="PS50003">
    <property type="entry name" value="PH_DOMAIN"/>
    <property type="match status" value="2"/>
</dbReference>
<feature type="compositionally biased region" description="Polar residues" evidence="1">
    <location>
        <begin position="133"/>
        <end position="143"/>
    </location>
</feature>
<dbReference type="Pfam" id="PF00169">
    <property type="entry name" value="PH"/>
    <property type="match status" value="2"/>
</dbReference>
<feature type="region of interest" description="Disordered" evidence="1">
    <location>
        <begin position="97"/>
        <end position="146"/>
    </location>
</feature>
<comment type="caution">
    <text evidence="2">The sequence shown here is derived from an EMBL/GenBank/DDBJ whole genome shotgun (WGS) entry which is preliminary data.</text>
</comment>
<name>A0A7D9HPB2_PARCT</name>
<feature type="compositionally biased region" description="Basic and acidic residues" evidence="1">
    <location>
        <begin position="647"/>
        <end position="657"/>
    </location>
</feature>
<proteinExistence type="predicted"/>
<dbReference type="PANTHER" id="PTHR47644">
    <property type="entry name" value="AGAP008221-PA"/>
    <property type="match status" value="1"/>
</dbReference>
<dbReference type="EMBL" id="CACRXK020001149">
    <property type="protein sequence ID" value="CAB3987283.1"/>
    <property type="molecule type" value="Genomic_DNA"/>
</dbReference>
<feature type="compositionally biased region" description="Polar residues" evidence="1">
    <location>
        <begin position="101"/>
        <end position="110"/>
    </location>
</feature>
<dbReference type="InterPro" id="IPR011993">
    <property type="entry name" value="PH-like_dom_sf"/>
</dbReference>
<sequence length="1016" mass="111188">MLNVDLSSKSGRGNWSIIRGRVTKVEICCPKEQKIPWKRFFKSKQLETFAMSVTSREVDRPGSPNGGDICCTEEELFESFMAIVNDPELQGLANNEEGTEANASQNSNALKNGESDDTSEEKALTNEGKENEQNACSSITTDPMSAKNLDQVETVESNSTLNHDQVNLQESSYNHTNDTATQNGLNDLNNHVQLSDSVGENLSNMKNESELDSQNSEEGVSQGDLGISDTKQENISQTDEDRNLQPNQNSKIESVVSAQENLENAWNCDPKQTDQNRPAQLDSHMQEMNQNDAELAGLTSTQQSANQSKPEVVSSILLRQPTSPRKPKDSAPVQQPAIQGKAEIDSAPVQQPAIHSNTEVVSSILLRLPTSPKRTESASATLFEKPTNESEGICSTNQGEVGTSLTNQSEGEGVGSTNQSEEIDSTNEGELGTSLSNQSEGKEVSLTNQSEGEGVSLTNQSEGEGVSLTNQSEGEEVSLTNQSELQIIENSIEEGIRKANQVCEELNALTQRLSRSSDELLGDNDSDKTEQTSLATAPGVVSDGELSQNNNILTSKQDSDSKDESNTNHESQSDDTSQGGDDRIESTFERPSSLPTLVVTSQANSPPPISPKPKPPKRTTPSMGIPSPSIESSASPLGISPTHITHLKGEPIDRKPSVSDSLDSSEGSLSGDAKSLGASPTDRGPFNWDILNTALGDDTDDDEHVYQTSGNFGGFGLVLDDDSPDTVAADESPDIVTVDDSPDTLTAEQLRYRSVSQSSTFSEVEFQEEYKKKHSTGSLERNIDGVLCSGYLFKMGGTGITPKNWRKRWCVLRHDRCLYYYKSARDKIPCGIVVLANYLVSHSSECNKKNCIKISKGGGRTYFFSSDTPRDMLRWMEALRKAAENTEGETSFVIRKEIIHNVAIPALSIKKPDCHGYLTKQGARSTRSWKRRYCVLKNGCLYYYREMADTTALGVAKLHGYTVDEVSVTGRRNGFRCVPPHSGMRMFTFIADNEYDKKRWIPCFRESIRANTSDDN</sequence>
<feature type="region of interest" description="Disordered" evidence="1">
    <location>
        <begin position="207"/>
        <end position="249"/>
    </location>
</feature>
<feature type="compositionally biased region" description="Low complexity" evidence="1">
    <location>
        <begin position="619"/>
        <end position="636"/>
    </location>
</feature>
<feature type="compositionally biased region" description="Polar residues" evidence="1">
    <location>
        <begin position="433"/>
        <end position="480"/>
    </location>
</feature>
<keyword evidence="3" id="KW-1185">Reference proteome</keyword>
<feature type="compositionally biased region" description="Polar residues" evidence="1">
    <location>
        <begin position="589"/>
        <end position="604"/>
    </location>
</feature>
<feature type="compositionally biased region" description="Low complexity" evidence="1">
    <location>
        <begin position="658"/>
        <end position="672"/>
    </location>
</feature>
<feature type="compositionally biased region" description="Basic and acidic residues" evidence="1">
    <location>
        <begin position="557"/>
        <end position="567"/>
    </location>
</feature>
<feature type="compositionally biased region" description="Polar residues" evidence="1">
    <location>
        <begin position="389"/>
        <end position="420"/>
    </location>
</feature>
<evidence type="ECO:0000256" key="1">
    <source>
        <dbReference type="SAM" id="MobiDB-lite"/>
    </source>
</evidence>
<dbReference type="PANTHER" id="PTHR47644:SF1">
    <property type="entry name" value="PDZ DOMAIN-CONTAINING PROTEIN"/>
    <property type="match status" value="1"/>
</dbReference>
<evidence type="ECO:0000313" key="2">
    <source>
        <dbReference type="EMBL" id="CAB3987283.1"/>
    </source>
</evidence>
<dbReference type="SMART" id="SM00233">
    <property type="entry name" value="PH"/>
    <property type="match status" value="2"/>
</dbReference>
<accession>A0A7D9HPB2</accession>
<feature type="region of interest" description="Disordered" evidence="1">
    <location>
        <begin position="371"/>
        <end position="480"/>
    </location>
</feature>
<organism evidence="2 3">
    <name type="scientific">Paramuricea clavata</name>
    <name type="common">Red gorgonian</name>
    <name type="synonym">Violescent sea-whip</name>
    <dbReference type="NCBI Taxonomy" id="317549"/>
    <lineage>
        <taxon>Eukaryota</taxon>
        <taxon>Metazoa</taxon>
        <taxon>Cnidaria</taxon>
        <taxon>Anthozoa</taxon>
        <taxon>Octocorallia</taxon>
        <taxon>Malacalcyonacea</taxon>
        <taxon>Plexauridae</taxon>
        <taxon>Paramuricea</taxon>
    </lineage>
</organism>